<dbReference type="RefSeq" id="XP_056685696.1">
    <property type="nucleotide sequence ID" value="XM_056829718.1"/>
</dbReference>
<accession>A0ABM3QQQ5</accession>
<keyword evidence="1" id="KW-1185">Reference proteome</keyword>
<dbReference type="Proteomes" id="UP000813463">
    <property type="component" value="Chromosome 5"/>
</dbReference>
<organism evidence="1 2">
    <name type="scientific">Spinacia oleracea</name>
    <name type="common">Spinach</name>
    <dbReference type="NCBI Taxonomy" id="3562"/>
    <lineage>
        <taxon>Eukaryota</taxon>
        <taxon>Viridiplantae</taxon>
        <taxon>Streptophyta</taxon>
        <taxon>Embryophyta</taxon>
        <taxon>Tracheophyta</taxon>
        <taxon>Spermatophyta</taxon>
        <taxon>Magnoliopsida</taxon>
        <taxon>eudicotyledons</taxon>
        <taxon>Gunneridae</taxon>
        <taxon>Pentapetalae</taxon>
        <taxon>Caryophyllales</taxon>
        <taxon>Chenopodiaceae</taxon>
        <taxon>Chenopodioideae</taxon>
        <taxon>Anserineae</taxon>
        <taxon>Spinacia</taxon>
    </lineage>
</organism>
<name>A0ABM3QQQ5_SPIOL</name>
<gene>
    <name evidence="2" type="primary">LOC130461570</name>
</gene>
<reference evidence="1" key="1">
    <citation type="journal article" date="2021" name="Nat. Commun.">
        <title>Genomic analyses provide insights into spinach domestication and the genetic basis of agronomic traits.</title>
        <authorList>
            <person name="Cai X."/>
            <person name="Sun X."/>
            <person name="Xu C."/>
            <person name="Sun H."/>
            <person name="Wang X."/>
            <person name="Ge C."/>
            <person name="Zhang Z."/>
            <person name="Wang Q."/>
            <person name="Fei Z."/>
            <person name="Jiao C."/>
            <person name="Wang Q."/>
        </authorList>
    </citation>
    <scope>NUCLEOTIDE SEQUENCE [LARGE SCALE GENOMIC DNA]</scope>
    <source>
        <strain evidence="1">cv. Varoflay</strain>
    </source>
</reference>
<evidence type="ECO:0000313" key="1">
    <source>
        <dbReference type="Proteomes" id="UP000813463"/>
    </source>
</evidence>
<reference evidence="2" key="2">
    <citation type="submission" date="2025-08" db="UniProtKB">
        <authorList>
            <consortium name="RefSeq"/>
        </authorList>
    </citation>
    <scope>IDENTIFICATION</scope>
    <source>
        <tissue evidence="2">Leaf</tissue>
    </source>
</reference>
<sequence>MFVCNDLRADTPCYNGHYSTDITYTLTDSFKVQTLTARLLHRFLSPSSRFLLRSPSIFFLYDLLRSSSSKITPFVLNSIAISIIMNCKSGISPLQGSLNLGEIPGFDRSSSIIGILVNF</sequence>
<dbReference type="GeneID" id="130461570"/>
<evidence type="ECO:0000313" key="2">
    <source>
        <dbReference type="RefSeq" id="XP_056685696.1"/>
    </source>
</evidence>
<protein>
    <submittedName>
        <fullName evidence="2">Uncharacterized protein</fullName>
    </submittedName>
</protein>
<proteinExistence type="predicted"/>